<dbReference type="GO" id="GO:0005789">
    <property type="term" value="C:endoplasmic reticulum membrane"/>
    <property type="evidence" value="ECO:0007669"/>
    <property type="project" value="TreeGrafter"/>
</dbReference>
<evidence type="ECO:0000256" key="10">
    <source>
        <dbReference type="ARBA" id="ARBA00022833"/>
    </source>
</evidence>
<keyword evidence="10" id="KW-0862">Zinc</keyword>
<feature type="transmembrane region" description="Helical" evidence="15">
    <location>
        <begin position="1052"/>
        <end position="1075"/>
    </location>
</feature>
<evidence type="ECO:0000256" key="15">
    <source>
        <dbReference type="SAM" id="Phobius"/>
    </source>
</evidence>
<evidence type="ECO:0000256" key="14">
    <source>
        <dbReference type="SAM" id="MobiDB-lite"/>
    </source>
</evidence>
<feature type="compositionally biased region" description="Basic and acidic residues" evidence="14">
    <location>
        <begin position="1637"/>
        <end position="1650"/>
    </location>
</feature>
<feature type="compositionally biased region" description="Basic and acidic residues" evidence="14">
    <location>
        <begin position="604"/>
        <end position="616"/>
    </location>
</feature>
<keyword evidence="19" id="KW-1185">Reference proteome</keyword>
<accession>A0A9W8A932</accession>
<feature type="transmembrane region" description="Helical" evidence="15">
    <location>
        <begin position="1745"/>
        <end position="1774"/>
    </location>
</feature>
<comment type="pathway">
    <text evidence="3">Protein modification; protein ubiquitination.</text>
</comment>
<evidence type="ECO:0000256" key="6">
    <source>
        <dbReference type="ARBA" id="ARBA00022692"/>
    </source>
</evidence>
<dbReference type="InterPro" id="IPR013083">
    <property type="entry name" value="Znf_RING/FYVE/PHD"/>
</dbReference>
<evidence type="ECO:0000313" key="18">
    <source>
        <dbReference type="EMBL" id="KAJ1923500.1"/>
    </source>
</evidence>
<evidence type="ECO:0000256" key="5">
    <source>
        <dbReference type="ARBA" id="ARBA00022679"/>
    </source>
</evidence>
<evidence type="ECO:0000256" key="1">
    <source>
        <dbReference type="ARBA" id="ARBA00000900"/>
    </source>
</evidence>
<feature type="region of interest" description="Disordered" evidence="14">
    <location>
        <begin position="1503"/>
        <end position="1525"/>
    </location>
</feature>
<dbReference type="FunFam" id="3.30.40.10:FF:000287">
    <property type="entry name" value="RING finger membrane protein"/>
    <property type="match status" value="1"/>
</dbReference>
<comment type="caution">
    <text evidence="18">The sequence shown here is derived from an EMBL/GenBank/DDBJ whole genome shotgun (WGS) entry which is preliminary data.</text>
</comment>
<dbReference type="PANTHER" id="PTHR13145">
    <property type="entry name" value="SSM4 PROTEIN"/>
    <property type="match status" value="1"/>
</dbReference>
<protein>
    <recommendedName>
        <fullName evidence="4">RING-type E3 ubiquitin transferase</fullName>
        <ecNumber evidence="4">2.3.2.27</ecNumber>
    </recommendedName>
</protein>
<dbReference type="InterPro" id="IPR001841">
    <property type="entry name" value="Znf_RING"/>
</dbReference>
<feature type="compositionally biased region" description="Basic and acidic residues" evidence="14">
    <location>
        <begin position="294"/>
        <end position="303"/>
    </location>
</feature>
<sequence>MDVGDVEFCRVCRSEGTPEEPLFHPCKCTGSIRYVHQSCLMEWLHHSNKSKCELCRHQFAFSPVYDPAMPQHIPLLVVGKRLIIHAGTAVLTALRLVLVAFVWLILLPYMTVWILRFFFWSGQAVAYAVGGDAHLIPGFLNYTQTLRTQQTHLVASFNTTLLPAVLIGSLAQPDGPSPALNQFIFDCLEGEIVTSSVVLVFMILFVLREWIVANAPLPNLEVEPDHPEEPIPVEAAGARAPPAAEELGWGDTDNANEDEDQVPMDEYIPRDPLGHPEWAQPPLPRATLPAQDAGPREPRRVRDPWAPALPPAETATETPGPWDDLQSPLGDRVELPEETAPVPPTYSLRRRRWRHGSMSSYDADESAVNTEESVSGGNPTSPSTARMIRHRPRAIGEGSSPARGPPYNDGVEEDESGPAWARDLVGRFRDPDRASPSASHRGPSTQEPLALGDNVYALGFGTMANSGPAGATTGPFAVAHEPVEAGPSRRHPPQDAGFPSFGVGPRDTIVHRSSTSSTPLSTPAGDTHPQIFPAPPSPPAHPGAPFEVGRFDHDPFAPDPVHRATAPPPPDHLDEPLGRQRAELLDGHRSDSSDSVWTDEDGEGDRLARALPRAEVEVVDADDEDDAEDGAGPRPQDNGGDADPMAAANEFEFQDELLDAEGIDGILEALGIRGPIVNLFQYFVLIFSLISLVLGAVIWFPYTVGKLVLVLNPFHMLTLPLTLLERLTDSLVDGVVDHIPLWAYQATRSWVAGPLDQLADGRVFPPASIPHPGKAILYTDNWFTAMIWNLVDQLQALARALISLITSPARQTTTLGHDLLLGLQTGWETLAYGDGLGDRFLTCAVGVGTITLVATYIMYGGYDVVGERTRAVKQAIRTGISMAKVLFLIVLELILFPTFCGALLDLVTLDLFPTATGDGGALAARLAYIRAFPLTSTFLHWFIGTAFMFLFALFISVCRETIRPGVLWFIRDPNDPQFHPMKEILERPTTTQLRKFMTSVVMYSVMIVGGVGVVIWTVAHWPASLSPSSTSGGGGGGGRGILPLRLQFNHPLSSLALDLLILHLVIPPTLHLLRLRRLFLAIVRRWWRVTARRFRLTSFMFGERVAEEEGYYVRHGLWARLTRRRFALPPPDLDEVDPEVHGQADAMTEGQAGDRAAVDPQNTLTHRYVHRVDGAPDQESRTDERSRATHTERYVDPTDPNVAFQRDGCLLRVPNYDAIPVIPDHRVLVHIDRFGQPWNPAEDYPEQRHFGREGEDPPHLPEGTADALPFTKVYAPPHLRIRLVLFLIVMWLSLAILACVTLIVPLVTGRALFARLFGALARAAQHPTTSGNSSLGRFSAFLFDDGQFLAALFQSVPWNPDTEVHDSYSLVLGGYVCGTAVWLAYFVNSRWTRTMKRYAERVATSQRRTPGRNSGDANHGEPAGRRHAAGPVPHWTIYLAQHVARWLVVQSIWTFKAATLFLSVGIILPTYLGLLGELYVGLPIRMAAVHSVETWVRNQQAKARATPARPSNAAEIGVGPDGSPRLVEIPDTRPTPLDPWDPLLITLQAQAQAQNPGVSPPSSLAKGAAVGIRIPPSLFGVSLNPDWLRKVYRLPESATVGSNKRGSLDDVDDDSTASDDVHHRRFPRVEVLGAHTPTERPRTEADRLSHGDAQTPPPTVDRPIFPNSVQSDPRQLSPPGTRSASPLHFPYPATLYLLQYWVSGLVLLKLLHSIAVMFPDTGLAQRWQLIIGRRGQVRHANLRALFSHLMGPTTALTLTLVVLPPLLGTLLLYYSDRYDLLLDAHLLGWLYPTFLVVFGGLWSVWRALSWWRAWIAVVRHEEYLVGHQLHNAEE</sequence>
<feature type="region of interest" description="Disordered" evidence="14">
    <location>
        <begin position="483"/>
        <end position="645"/>
    </location>
</feature>
<feature type="region of interest" description="Disordered" evidence="14">
    <location>
        <begin position="1170"/>
        <end position="1199"/>
    </location>
</feature>
<keyword evidence="5" id="KW-0808">Transferase</keyword>
<evidence type="ECO:0000256" key="9">
    <source>
        <dbReference type="ARBA" id="ARBA00022786"/>
    </source>
</evidence>
<organism evidence="18 19">
    <name type="scientific">Tieghemiomyces parasiticus</name>
    <dbReference type="NCBI Taxonomy" id="78921"/>
    <lineage>
        <taxon>Eukaryota</taxon>
        <taxon>Fungi</taxon>
        <taxon>Fungi incertae sedis</taxon>
        <taxon>Zoopagomycota</taxon>
        <taxon>Kickxellomycotina</taxon>
        <taxon>Dimargaritomycetes</taxon>
        <taxon>Dimargaritales</taxon>
        <taxon>Dimargaritaceae</taxon>
        <taxon>Tieghemiomyces</taxon>
    </lineage>
</organism>
<feature type="compositionally biased region" description="Acidic residues" evidence="14">
    <location>
        <begin position="254"/>
        <end position="263"/>
    </location>
</feature>
<evidence type="ECO:0000256" key="7">
    <source>
        <dbReference type="ARBA" id="ARBA00022723"/>
    </source>
</evidence>
<evidence type="ECO:0000256" key="3">
    <source>
        <dbReference type="ARBA" id="ARBA00004906"/>
    </source>
</evidence>
<keyword evidence="8 13" id="KW-0863">Zinc-finger</keyword>
<feature type="transmembrane region" description="Helical" evidence="15">
    <location>
        <begin position="1283"/>
        <end position="1307"/>
    </location>
</feature>
<dbReference type="PROSITE" id="PS51292">
    <property type="entry name" value="ZF_RING_CH"/>
    <property type="match status" value="1"/>
</dbReference>
<feature type="compositionally biased region" description="Acidic residues" evidence="14">
    <location>
        <begin position="617"/>
        <end position="629"/>
    </location>
</feature>
<feature type="transmembrane region" description="Helical" evidence="15">
    <location>
        <begin position="1786"/>
        <end position="1805"/>
    </location>
</feature>
<feature type="transmembrane region" description="Helical" evidence="15">
    <location>
        <begin position="1000"/>
        <end position="1019"/>
    </location>
</feature>
<reference evidence="18" key="1">
    <citation type="submission" date="2022-07" db="EMBL/GenBank/DDBJ databases">
        <title>Phylogenomic reconstructions and comparative analyses of Kickxellomycotina fungi.</title>
        <authorList>
            <person name="Reynolds N.K."/>
            <person name="Stajich J.E."/>
            <person name="Barry K."/>
            <person name="Grigoriev I.V."/>
            <person name="Crous P."/>
            <person name="Smith M.E."/>
        </authorList>
    </citation>
    <scope>NUCLEOTIDE SEQUENCE</scope>
    <source>
        <strain evidence="18">RSA 861</strain>
    </source>
</reference>
<dbReference type="GO" id="GO:0008270">
    <property type="term" value="F:zinc ion binding"/>
    <property type="evidence" value="ECO:0007669"/>
    <property type="project" value="UniProtKB-KW"/>
</dbReference>
<feature type="transmembrane region" description="Helical" evidence="15">
    <location>
        <begin position="1460"/>
        <end position="1482"/>
    </location>
</feature>
<feature type="transmembrane region" description="Helical" evidence="15">
    <location>
        <begin position="682"/>
        <end position="702"/>
    </location>
</feature>
<evidence type="ECO:0000256" key="12">
    <source>
        <dbReference type="ARBA" id="ARBA00023136"/>
    </source>
</evidence>
<keyword evidence="6 15" id="KW-0812">Transmembrane</keyword>
<feature type="compositionally biased region" description="Polar residues" evidence="14">
    <location>
        <begin position="1667"/>
        <end position="1683"/>
    </location>
</feature>
<feature type="compositionally biased region" description="Polar residues" evidence="14">
    <location>
        <begin position="367"/>
        <end position="384"/>
    </location>
</feature>
<evidence type="ECO:0000256" key="4">
    <source>
        <dbReference type="ARBA" id="ARBA00012483"/>
    </source>
</evidence>
<dbReference type="Pfam" id="PF12906">
    <property type="entry name" value="RINGv"/>
    <property type="match status" value="1"/>
</dbReference>
<dbReference type="GO" id="GO:0061630">
    <property type="term" value="F:ubiquitin protein ligase activity"/>
    <property type="evidence" value="ECO:0007669"/>
    <property type="project" value="UniProtKB-EC"/>
</dbReference>
<feature type="compositionally biased region" description="Polar residues" evidence="14">
    <location>
        <begin position="1403"/>
        <end position="1416"/>
    </location>
</feature>
<evidence type="ECO:0000256" key="13">
    <source>
        <dbReference type="PROSITE-ProRule" id="PRU00175"/>
    </source>
</evidence>
<dbReference type="CDD" id="cd16702">
    <property type="entry name" value="RING_CH-C4HC3_MARCH6"/>
    <property type="match status" value="1"/>
</dbReference>
<feature type="domain" description="RING-type" evidence="16">
    <location>
        <begin position="9"/>
        <end position="56"/>
    </location>
</feature>
<feature type="transmembrane region" description="Helical" evidence="15">
    <location>
        <begin position="839"/>
        <end position="862"/>
    </location>
</feature>
<evidence type="ECO:0000256" key="2">
    <source>
        <dbReference type="ARBA" id="ARBA00004141"/>
    </source>
</evidence>
<feature type="transmembrane region" description="Helical" evidence="15">
    <location>
        <begin position="938"/>
        <end position="958"/>
    </location>
</feature>
<gene>
    <name evidence="18" type="ORF">IWQ60_005845</name>
</gene>
<keyword evidence="11 15" id="KW-1133">Transmembrane helix</keyword>
<dbReference type="PANTHER" id="PTHR13145:SF0">
    <property type="entry name" value="E3 UBIQUITIN-PROTEIN LIGASE MARCHF6"/>
    <property type="match status" value="1"/>
</dbReference>
<feature type="region of interest" description="Disordered" evidence="14">
    <location>
        <begin position="1402"/>
        <end position="1427"/>
    </location>
</feature>
<keyword evidence="9" id="KW-0833">Ubl conjugation pathway</keyword>
<dbReference type="SUPFAM" id="SSF57850">
    <property type="entry name" value="RING/U-box"/>
    <property type="match status" value="1"/>
</dbReference>
<feature type="transmembrane region" description="Helical" evidence="15">
    <location>
        <begin position="1367"/>
        <end position="1387"/>
    </location>
</feature>
<feature type="domain" description="RING-CH-type" evidence="17">
    <location>
        <begin position="1"/>
        <end position="62"/>
    </location>
</feature>
<dbReference type="Proteomes" id="UP001150569">
    <property type="component" value="Unassembled WGS sequence"/>
</dbReference>
<proteinExistence type="predicted"/>
<feature type="compositionally biased region" description="Basic and acidic residues" evidence="14">
    <location>
        <begin position="549"/>
        <end position="562"/>
    </location>
</feature>
<comment type="catalytic activity">
    <reaction evidence="1">
        <text>S-ubiquitinyl-[E2 ubiquitin-conjugating enzyme]-L-cysteine + [acceptor protein]-L-lysine = [E2 ubiquitin-conjugating enzyme]-L-cysteine + N(6)-ubiquitinyl-[acceptor protein]-L-lysine.</text>
        <dbReference type="EC" id="2.3.2.27"/>
    </reaction>
</comment>
<feature type="compositionally biased region" description="Low complexity" evidence="14">
    <location>
        <begin position="513"/>
        <end position="523"/>
    </location>
</feature>
<feature type="transmembrane region" description="Helical" evidence="15">
    <location>
        <begin position="82"/>
        <end position="106"/>
    </location>
</feature>
<dbReference type="PROSITE" id="PS50089">
    <property type="entry name" value="ZF_RING_2"/>
    <property type="match status" value="1"/>
</dbReference>
<feature type="region of interest" description="Disordered" evidence="14">
    <location>
        <begin position="429"/>
        <end position="449"/>
    </location>
</feature>
<evidence type="ECO:0000256" key="11">
    <source>
        <dbReference type="ARBA" id="ARBA00022989"/>
    </source>
</evidence>
<feature type="compositionally biased region" description="Basic and acidic residues" evidence="14">
    <location>
        <begin position="1170"/>
        <end position="1196"/>
    </location>
</feature>
<keyword evidence="12 15" id="KW-0472">Membrane</keyword>
<feature type="compositionally biased region" description="Low complexity" evidence="14">
    <location>
        <begin position="311"/>
        <end position="322"/>
    </location>
</feature>
<evidence type="ECO:0000256" key="8">
    <source>
        <dbReference type="ARBA" id="ARBA00022771"/>
    </source>
</evidence>
<feature type="transmembrane region" description="Helical" evidence="15">
    <location>
        <begin position="883"/>
        <end position="904"/>
    </location>
</feature>
<dbReference type="OrthoDB" id="264354at2759"/>
<dbReference type="GO" id="GO:0036503">
    <property type="term" value="P:ERAD pathway"/>
    <property type="evidence" value="ECO:0007669"/>
    <property type="project" value="TreeGrafter"/>
</dbReference>
<feature type="transmembrane region" description="Helical" evidence="15">
    <location>
        <begin position="1700"/>
        <end position="1724"/>
    </location>
</feature>
<evidence type="ECO:0000259" key="17">
    <source>
        <dbReference type="PROSITE" id="PS51292"/>
    </source>
</evidence>
<dbReference type="InterPro" id="IPR011016">
    <property type="entry name" value="Znf_RING-CH"/>
</dbReference>
<feature type="compositionally biased region" description="Polar residues" evidence="14">
    <location>
        <begin position="436"/>
        <end position="447"/>
    </location>
</feature>
<dbReference type="InterPro" id="IPR056521">
    <property type="entry name" value="MARCHF6-like_C"/>
</dbReference>
<dbReference type="Gene3D" id="3.30.40.10">
    <property type="entry name" value="Zinc/RING finger domain, C3HC4 (zinc finger)"/>
    <property type="match status" value="1"/>
</dbReference>
<feature type="region of interest" description="Disordered" evidence="14">
    <location>
        <begin position="238"/>
        <end position="416"/>
    </location>
</feature>
<dbReference type="EMBL" id="JANBPT010000330">
    <property type="protein sequence ID" value="KAJ1923500.1"/>
    <property type="molecule type" value="Genomic_DNA"/>
</dbReference>
<name>A0A9W8A932_9FUNG</name>
<dbReference type="Pfam" id="PF23113">
    <property type="entry name" value="MARCHF6_C"/>
    <property type="match status" value="1"/>
</dbReference>
<feature type="compositionally biased region" description="Basic and acidic residues" evidence="14">
    <location>
        <begin position="571"/>
        <end position="592"/>
    </location>
</feature>
<comment type="subcellular location">
    <subcellularLocation>
        <location evidence="2">Membrane</location>
        <topology evidence="2">Multi-pass membrane protein</topology>
    </subcellularLocation>
</comment>
<evidence type="ECO:0000259" key="16">
    <source>
        <dbReference type="PROSITE" id="PS50089"/>
    </source>
</evidence>
<feature type="region of interest" description="Disordered" evidence="14">
    <location>
        <begin position="1599"/>
        <end position="1683"/>
    </location>
</feature>
<feature type="compositionally biased region" description="Pro residues" evidence="14">
    <location>
        <begin position="532"/>
        <end position="542"/>
    </location>
</feature>
<evidence type="ECO:0000313" key="19">
    <source>
        <dbReference type="Proteomes" id="UP001150569"/>
    </source>
</evidence>
<dbReference type="SMART" id="SM00744">
    <property type="entry name" value="RINGv"/>
    <property type="match status" value="1"/>
</dbReference>
<keyword evidence="7" id="KW-0479">Metal-binding</keyword>
<dbReference type="EC" id="2.3.2.27" evidence="4"/>